<evidence type="ECO:0000313" key="2">
    <source>
        <dbReference type="Proteomes" id="UP000593765"/>
    </source>
</evidence>
<reference evidence="1 2" key="1">
    <citation type="submission" date="2020-10" db="EMBL/GenBank/DDBJ databases">
        <title>Wide distribution of Phycisphaera-like planctomycetes from WD2101 soil group in peatlands and genome analysis of the first cultivated representative.</title>
        <authorList>
            <person name="Dedysh S.N."/>
            <person name="Beletsky A.V."/>
            <person name="Ivanova A."/>
            <person name="Kulichevskaya I.S."/>
            <person name="Suzina N.E."/>
            <person name="Philippov D.A."/>
            <person name="Rakitin A.L."/>
            <person name="Mardanov A.V."/>
            <person name="Ravin N.V."/>
        </authorList>
    </citation>
    <scope>NUCLEOTIDE SEQUENCE [LARGE SCALE GENOMIC DNA]</scope>
    <source>
        <strain evidence="1 2">M1803</strain>
    </source>
</reference>
<protein>
    <submittedName>
        <fullName evidence="1">Addiction module protein</fullName>
    </submittedName>
</protein>
<dbReference type="Proteomes" id="UP000593765">
    <property type="component" value="Chromosome"/>
</dbReference>
<dbReference type="RefSeq" id="WP_206295435.1">
    <property type="nucleotide sequence ID" value="NZ_CP063458.1"/>
</dbReference>
<name>A0A7M2X354_9BACT</name>
<dbReference type="InterPro" id="IPR013406">
    <property type="entry name" value="CHP02574_addiction_mod"/>
</dbReference>
<dbReference type="Pfam" id="PF09720">
    <property type="entry name" value="Unstab_antitox"/>
    <property type="match status" value="1"/>
</dbReference>
<keyword evidence="2" id="KW-1185">Reference proteome</keyword>
<sequence>MPHSQLIDIAALTPVERMALADMLYDSAMQEIGKLPPEEMAEMDRRISRLVSGEDASYPWSDVHARHAGA</sequence>
<accession>A0A7M2X354</accession>
<dbReference type="KEGG" id="hbs:IPV69_12420"/>
<dbReference type="AlphaFoldDB" id="A0A7M2X354"/>
<proteinExistence type="predicted"/>
<organism evidence="1 2">
    <name type="scientific">Humisphaera borealis</name>
    <dbReference type="NCBI Taxonomy" id="2807512"/>
    <lineage>
        <taxon>Bacteria</taxon>
        <taxon>Pseudomonadati</taxon>
        <taxon>Planctomycetota</taxon>
        <taxon>Phycisphaerae</taxon>
        <taxon>Tepidisphaerales</taxon>
        <taxon>Tepidisphaeraceae</taxon>
        <taxon>Humisphaera</taxon>
    </lineage>
</organism>
<gene>
    <name evidence="1" type="ORF">IPV69_12420</name>
</gene>
<dbReference type="EMBL" id="CP063458">
    <property type="protein sequence ID" value="QOV92105.1"/>
    <property type="molecule type" value="Genomic_DNA"/>
</dbReference>
<evidence type="ECO:0000313" key="1">
    <source>
        <dbReference type="EMBL" id="QOV92105.1"/>
    </source>
</evidence>